<keyword evidence="1" id="KW-1133">Transmembrane helix</keyword>
<name>A0AA39K128_9AGAR</name>
<keyword evidence="1" id="KW-0472">Membrane</keyword>
<evidence type="ECO:0000256" key="1">
    <source>
        <dbReference type="SAM" id="Phobius"/>
    </source>
</evidence>
<keyword evidence="3" id="KW-1185">Reference proteome</keyword>
<dbReference type="Proteomes" id="UP001175226">
    <property type="component" value="Unassembled WGS sequence"/>
</dbReference>
<evidence type="ECO:0000313" key="2">
    <source>
        <dbReference type="EMBL" id="KAK0452575.1"/>
    </source>
</evidence>
<organism evidence="2 3">
    <name type="scientific">Armillaria borealis</name>
    <dbReference type="NCBI Taxonomy" id="47425"/>
    <lineage>
        <taxon>Eukaryota</taxon>
        <taxon>Fungi</taxon>
        <taxon>Dikarya</taxon>
        <taxon>Basidiomycota</taxon>
        <taxon>Agaricomycotina</taxon>
        <taxon>Agaricomycetes</taxon>
        <taxon>Agaricomycetidae</taxon>
        <taxon>Agaricales</taxon>
        <taxon>Marasmiineae</taxon>
        <taxon>Physalacriaceae</taxon>
        <taxon>Armillaria</taxon>
    </lineage>
</organism>
<feature type="transmembrane region" description="Helical" evidence="1">
    <location>
        <begin position="6"/>
        <end position="25"/>
    </location>
</feature>
<proteinExistence type="predicted"/>
<gene>
    <name evidence="2" type="ORF">EV421DRAFT_1769725</name>
</gene>
<dbReference type="EMBL" id="JAUEPT010000004">
    <property type="protein sequence ID" value="KAK0452575.1"/>
    <property type="molecule type" value="Genomic_DNA"/>
</dbReference>
<accession>A0AA39K128</accession>
<feature type="transmembrane region" description="Helical" evidence="1">
    <location>
        <begin position="37"/>
        <end position="56"/>
    </location>
</feature>
<dbReference type="AlphaFoldDB" id="A0AA39K128"/>
<evidence type="ECO:0000313" key="3">
    <source>
        <dbReference type="Proteomes" id="UP001175226"/>
    </source>
</evidence>
<sequence>MLWWLWSPSPCFVCLPVGWSVHIYASPCLRFSKGMTSSLATSALLIFVRMISIPLFCGCITVPRNFHCDTTSTTEVDIFCNPLPFISLGNSGHTSKSIGALVTSVGPVRSMSVPLLSPRCGGFMSCYITMVPN</sequence>
<protein>
    <submittedName>
        <fullName evidence="2">Uncharacterized protein</fullName>
    </submittedName>
</protein>
<keyword evidence="1" id="KW-0812">Transmembrane</keyword>
<reference evidence="2" key="1">
    <citation type="submission" date="2023-06" db="EMBL/GenBank/DDBJ databases">
        <authorList>
            <consortium name="Lawrence Berkeley National Laboratory"/>
            <person name="Ahrendt S."/>
            <person name="Sahu N."/>
            <person name="Indic B."/>
            <person name="Wong-Bajracharya J."/>
            <person name="Merenyi Z."/>
            <person name="Ke H.-M."/>
            <person name="Monk M."/>
            <person name="Kocsube S."/>
            <person name="Drula E."/>
            <person name="Lipzen A."/>
            <person name="Balint B."/>
            <person name="Henrissat B."/>
            <person name="Andreopoulos B."/>
            <person name="Martin F.M."/>
            <person name="Harder C.B."/>
            <person name="Rigling D."/>
            <person name="Ford K.L."/>
            <person name="Foster G.D."/>
            <person name="Pangilinan J."/>
            <person name="Papanicolaou A."/>
            <person name="Barry K."/>
            <person name="LaButti K."/>
            <person name="Viragh M."/>
            <person name="Koriabine M."/>
            <person name="Yan M."/>
            <person name="Riley R."/>
            <person name="Champramary S."/>
            <person name="Plett K.L."/>
            <person name="Tsai I.J."/>
            <person name="Slot J."/>
            <person name="Sipos G."/>
            <person name="Plett J."/>
            <person name="Nagy L.G."/>
            <person name="Grigoriev I.V."/>
        </authorList>
    </citation>
    <scope>NUCLEOTIDE SEQUENCE</scope>
    <source>
        <strain evidence="2">FPL87.14</strain>
    </source>
</reference>
<comment type="caution">
    <text evidence="2">The sequence shown here is derived from an EMBL/GenBank/DDBJ whole genome shotgun (WGS) entry which is preliminary data.</text>
</comment>